<feature type="active site" description="Proton acceptor" evidence="1">
    <location>
        <position position="471"/>
    </location>
</feature>
<dbReference type="InterPro" id="IPR001604">
    <property type="entry name" value="Endo_G_ENPP1-like_dom"/>
</dbReference>
<evidence type="ECO:0000313" key="6">
    <source>
        <dbReference type="EMBL" id="STZ59624.1"/>
    </source>
</evidence>
<dbReference type="Pfam" id="PF01223">
    <property type="entry name" value="Endonuclease_NS"/>
    <property type="match status" value="1"/>
</dbReference>
<feature type="domain" description="ENPP1-3/EXOG-like endonuclease/phosphodiesterase" evidence="4">
    <location>
        <begin position="410"/>
        <end position="618"/>
    </location>
</feature>
<dbReference type="CDD" id="cd00091">
    <property type="entry name" value="NUC"/>
    <property type="match status" value="1"/>
</dbReference>
<dbReference type="Pfam" id="PF13365">
    <property type="entry name" value="Trypsin_2"/>
    <property type="match status" value="1"/>
</dbReference>
<evidence type="ECO:0000313" key="7">
    <source>
        <dbReference type="Proteomes" id="UP000254978"/>
    </source>
</evidence>
<dbReference type="SMART" id="SM00477">
    <property type="entry name" value="NUC"/>
    <property type="match status" value="1"/>
</dbReference>
<reference evidence="6 7" key="1">
    <citation type="submission" date="2018-06" db="EMBL/GenBank/DDBJ databases">
        <authorList>
            <consortium name="Pathogen Informatics"/>
            <person name="Doyle S."/>
        </authorList>
    </citation>
    <scope>NUCLEOTIDE SEQUENCE [LARGE SCALE GENOMIC DNA]</scope>
    <source>
        <strain evidence="6 7">NCTC10821</strain>
    </source>
</reference>
<keyword evidence="6" id="KW-0378">Hydrolase</keyword>
<dbReference type="GO" id="GO:0004519">
    <property type="term" value="F:endonuclease activity"/>
    <property type="evidence" value="ECO:0007669"/>
    <property type="project" value="TreeGrafter"/>
</dbReference>
<feature type="domain" description="DNA/RNA non-specific endonuclease/pyrophosphatase/phosphodiesterase" evidence="5">
    <location>
        <begin position="409"/>
        <end position="618"/>
    </location>
</feature>
<dbReference type="InterPro" id="IPR044925">
    <property type="entry name" value="His-Me_finger_sf"/>
</dbReference>
<keyword evidence="7" id="KW-1185">Reference proteome</keyword>
<dbReference type="Gene3D" id="2.40.10.10">
    <property type="entry name" value="Trypsin-like serine proteases"/>
    <property type="match status" value="2"/>
</dbReference>
<evidence type="ECO:0000259" key="4">
    <source>
        <dbReference type="SMART" id="SM00477"/>
    </source>
</evidence>
<accession>A0A378TGG0</accession>
<dbReference type="SUPFAM" id="SSF50494">
    <property type="entry name" value="Trypsin-like serine proteases"/>
    <property type="match status" value="1"/>
</dbReference>
<evidence type="ECO:0000256" key="2">
    <source>
        <dbReference type="PIRSR" id="PIRSR640255-2"/>
    </source>
</evidence>
<dbReference type="Gene3D" id="3.40.570.10">
    <property type="entry name" value="Extracellular Endonuclease, subunit A"/>
    <property type="match status" value="1"/>
</dbReference>
<dbReference type="InterPro" id="IPR040255">
    <property type="entry name" value="Non-specific_endonuclease"/>
</dbReference>
<sequence length="640" mass="70022">MTVIEDAAAQAQAESEFDRLHREQQEAAAERIRHREAERAANEQALQGPDGIARANDPLRVERRCQRMSKYRAQSLLPVAEVSPATLEKVVGTADFLSVRYLEDGVAAARAIGRINVRSATGPSGFGTGFMVSPRLMLTNHHVLPDAVTAQRSYVEFNYQDGPGGFPLQPVPLRFAPGVFFVADAGLDFALVAVDAPAEQLTQFGYNPLTAAQGTVTIGEPVTIVQHPGGERKQIVLRENKTIDIPELHVHYEADTQPGSSGSPVFNNQWEVIALHHASVATPTNPTYKFVNEGVRISRILHFLAQAQLAPDLRAIVDTDLPVHTSPEPVRPSAVTLPKPESMTAMSIEIRYDGTIVRAIGTPKPDVAPAVEAQRTDYSDRGGYDPQFLGPTLPLPSPGPGVALSPELKYLHFSVRMNTARRLAAYTAVNIQGPITRIERQRDRWILDPRLPADQQTGEAVYRDNPLDRGHLVRRLDPAWGPDAETANADTFHFTNCAPQHHDFNAGATKWLGLEDYVLTNADNHRLAVSVLIGPVLADDDPPYRGVLLPRQYWKVVSMIKADGTLSCTGYLLSQAALLDSVVSREAFSFSAYRTFQVPVATIAQLTGLDLASYTAADPLERLEALALPREILRAVDLVL</sequence>
<dbReference type="PANTHER" id="PTHR13966:SF5">
    <property type="entry name" value="ENDONUCLEASE G, MITOCHONDRIAL"/>
    <property type="match status" value="1"/>
</dbReference>
<dbReference type="AlphaFoldDB" id="A0A378TGG0"/>
<organism evidence="6 7">
    <name type="scientific">Mycolicibacterium tokaiense</name>
    <dbReference type="NCBI Taxonomy" id="39695"/>
    <lineage>
        <taxon>Bacteria</taxon>
        <taxon>Bacillati</taxon>
        <taxon>Actinomycetota</taxon>
        <taxon>Actinomycetes</taxon>
        <taxon>Mycobacteriales</taxon>
        <taxon>Mycobacteriaceae</taxon>
        <taxon>Mycolicibacterium</taxon>
    </lineage>
</organism>
<name>A0A378TGG0_9MYCO</name>
<evidence type="ECO:0000256" key="1">
    <source>
        <dbReference type="PIRSR" id="PIRSR640255-1"/>
    </source>
</evidence>
<dbReference type="Proteomes" id="UP000254978">
    <property type="component" value="Unassembled WGS sequence"/>
</dbReference>
<keyword evidence="2" id="KW-0479">Metal-binding</keyword>
<dbReference type="GO" id="GO:0046872">
    <property type="term" value="F:metal ion binding"/>
    <property type="evidence" value="ECO:0007669"/>
    <property type="project" value="UniProtKB-KW"/>
</dbReference>
<dbReference type="GO" id="GO:0016787">
    <property type="term" value="F:hydrolase activity"/>
    <property type="evidence" value="ECO:0007669"/>
    <property type="project" value="UniProtKB-KW"/>
</dbReference>
<evidence type="ECO:0000256" key="3">
    <source>
        <dbReference type="SAM" id="MobiDB-lite"/>
    </source>
</evidence>
<dbReference type="SMART" id="SM00892">
    <property type="entry name" value="Endonuclease_NS"/>
    <property type="match status" value="1"/>
</dbReference>
<dbReference type="RefSeq" id="WP_115279064.1">
    <property type="nucleotide sequence ID" value="NZ_AP022600.1"/>
</dbReference>
<gene>
    <name evidence="6" type="primary">splB_2</name>
    <name evidence="6" type="ORF">NCTC10821_03161</name>
</gene>
<protein>
    <submittedName>
        <fullName evidence="6">V8-like Glu-specific endopeptidase</fullName>
        <ecNumber evidence="6">3.4.21.-</ecNumber>
    </submittedName>
</protein>
<dbReference type="InterPro" id="IPR020821">
    <property type="entry name" value="ENPP1-3/EXOG-like_nuc-like"/>
</dbReference>
<evidence type="ECO:0000259" key="5">
    <source>
        <dbReference type="SMART" id="SM00892"/>
    </source>
</evidence>
<dbReference type="InterPro" id="IPR043504">
    <property type="entry name" value="Peptidase_S1_PA_chymotrypsin"/>
</dbReference>
<feature type="region of interest" description="Disordered" evidence="3">
    <location>
        <begin position="34"/>
        <end position="53"/>
    </location>
</feature>
<dbReference type="GO" id="GO:0003676">
    <property type="term" value="F:nucleic acid binding"/>
    <property type="evidence" value="ECO:0007669"/>
    <property type="project" value="InterPro"/>
</dbReference>
<dbReference type="OrthoDB" id="104542at2"/>
<feature type="binding site" evidence="2">
    <location>
        <position position="505"/>
    </location>
    <ligand>
        <name>Mg(2+)</name>
        <dbReference type="ChEBI" id="CHEBI:18420"/>
        <note>catalytic</note>
    </ligand>
</feature>
<dbReference type="InterPro" id="IPR044929">
    <property type="entry name" value="DNA/RNA_non-sp_Endonuclease_sf"/>
</dbReference>
<dbReference type="EMBL" id="UGQT01000001">
    <property type="protein sequence ID" value="STZ59624.1"/>
    <property type="molecule type" value="Genomic_DNA"/>
</dbReference>
<dbReference type="InterPro" id="IPR009003">
    <property type="entry name" value="Peptidase_S1_PA"/>
</dbReference>
<dbReference type="SUPFAM" id="SSF54060">
    <property type="entry name" value="His-Me finger endonucleases"/>
    <property type="match status" value="1"/>
</dbReference>
<dbReference type="PANTHER" id="PTHR13966">
    <property type="entry name" value="ENDONUCLEASE RELATED"/>
    <property type="match status" value="1"/>
</dbReference>
<dbReference type="EC" id="3.4.21.-" evidence="6"/>
<proteinExistence type="predicted"/>